<feature type="domain" description="C2H2-type" evidence="3">
    <location>
        <begin position="70"/>
        <end position="93"/>
    </location>
</feature>
<reference evidence="4 5" key="1">
    <citation type="submission" date="2022-12" db="EMBL/GenBank/DDBJ databases">
        <title>Chromosome-level genome of Tegillarca granosa.</title>
        <authorList>
            <person name="Kim J."/>
        </authorList>
    </citation>
    <scope>NUCLEOTIDE SEQUENCE [LARGE SCALE GENOMIC DNA]</scope>
    <source>
        <strain evidence="4">Teg-2019</strain>
        <tissue evidence="4">Adductor muscle</tissue>
    </source>
</reference>
<keyword evidence="5" id="KW-1185">Reference proteome</keyword>
<dbReference type="Pfam" id="PF00096">
    <property type="entry name" value="zf-C2H2"/>
    <property type="match status" value="1"/>
</dbReference>
<organism evidence="4 5">
    <name type="scientific">Tegillarca granosa</name>
    <name type="common">Malaysian cockle</name>
    <name type="synonym">Anadara granosa</name>
    <dbReference type="NCBI Taxonomy" id="220873"/>
    <lineage>
        <taxon>Eukaryota</taxon>
        <taxon>Metazoa</taxon>
        <taxon>Spiralia</taxon>
        <taxon>Lophotrochozoa</taxon>
        <taxon>Mollusca</taxon>
        <taxon>Bivalvia</taxon>
        <taxon>Autobranchia</taxon>
        <taxon>Pteriomorphia</taxon>
        <taxon>Arcoida</taxon>
        <taxon>Arcoidea</taxon>
        <taxon>Arcidae</taxon>
        <taxon>Tegillarca</taxon>
    </lineage>
</organism>
<accession>A0ABQ9EN27</accession>
<dbReference type="InterPro" id="IPR013087">
    <property type="entry name" value="Znf_C2H2_type"/>
</dbReference>
<dbReference type="InterPro" id="IPR036236">
    <property type="entry name" value="Znf_C2H2_sf"/>
</dbReference>
<feature type="region of interest" description="Disordered" evidence="2">
    <location>
        <begin position="21"/>
        <end position="51"/>
    </location>
</feature>
<dbReference type="EMBL" id="JARBDR010000813">
    <property type="protein sequence ID" value="KAJ8305291.1"/>
    <property type="molecule type" value="Genomic_DNA"/>
</dbReference>
<name>A0ABQ9EN27_TEGGR</name>
<keyword evidence="1" id="KW-0862">Zinc</keyword>
<evidence type="ECO:0000313" key="4">
    <source>
        <dbReference type="EMBL" id="KAJ8305291.1"/>
    </source>
</evidence>
<protein>
    <recommendedName>
        <fullName evidence="3">C2H2-type domain-containing protein</fullName>
    </recommendedName>
</protein>
<dbReference type="PROSITE" id="PS00028">
    <property type="entry name" value="ZINC_FINGER_C2H2_1"/>
    <property type="match status" value="1"/>
</dbReference>
<sequence length="107" mass="12086">MCSLTMNLDFKNVPFNGSVSVIRKGSPEGNSTDQDSECESTKDQNIRRGRPRSDAITSLIFKGAVSISSIRCNVCNRVFPREKSLQAHMRTHTVLSSFKWVKKVMKY</sequence>
<dbReference type="Proteomes" id="UP001217089">
    <property type="component" value="Unassembled WGS sequence"/>
</dbReference>
<dbReference type="SMART" id="SM00355">
    <property type="entry name" value="ZnF_C2H2"/>
    <property type="match status" value="1"/>
</dbReference>
<evidence type="ECO:0000313" key="5">
    <source>
        <dbReference type="Proteomes" id="UP001217089"/>
    </source>
</evidence>
<gene>
    <name evidence="4" type="ORF">KUTeg_015836</name>
</gene>
<comment type="caution">
    <text evidence="4">The sequence shown here is derived from an EMBL/GenBank/DDBJ whole genome shotgun (WGS) entry which is preliminary data.</text>
</comment>
<evidence type="ECO:0000256" key="1">
    <source>
        <dbReference type="PROSITE-ProRule" id="PRU00042"/>
    </source>
</evidence>
<keyword evidence="1" id="KW-0479">Metal-binding</keyword>
<dbReference type="Gene3D" id="3.30.160.60">
    <property type="entry name" value="Classic Zinc Finger"/>
    <property type="match status" value="1"/>
</dbReference>
<proteinExistence type="predicted"/>
<dbReference type="SUPFAM" id="SSF57667">
    <property type="entry name" value="beta-beta-alpha zinc fingers"/>
    <property type="match status" value="1"/>
</dbReference>
<evidence type="ECO:0000259" key="3">
    <source>
        <dbReference type="PROSITE" id="PS50157"/>
    </source>
</evidence>
<keyword evidence="1" id="KW-0863">Zinc-finger</keyword>
<evidence type="ECO:0000256" key="2">
    <source>
        <dbReference type="SAM" id="MobiDB-lite"/>
    </source>
</evidence>
<dbReference type="PROSITE" id="PS50157">
    <property type="entry name" value="ZINC_FINGER_C2H2_2"/>
    <property type="match status" value="1"/>
</dbReference>